<keyword evidence="3 6" id="KW-0561">Oxygen transport</keyword>
<dbReference type="PROSITE" id="PS01033">
    <property type="entry name" value="GLOBIN"/>
    <property type="match status" value="1"/>
</dbReference>
<gene>
    <name evidence="8" type="ORF">CYCCA115_LOCUS12927</name>
</gene>
<feature type="domain" description="Globin" evidence="7">
    <location>
        <begin position="5"/>
        <end position="158"/>
    </location>
</feature>
<evidence type="ECO:0000313" key="8">
    <source>
        <dbReference type="EMBL" id="CAJ1951144.1"/>
    </source>
</evidence>
<dbReference type="EMBL" id="CAKOGP040001781">
    <property type="protein sequence ID" value="CAJ1951144.1"/>
    <property type="molecule type" value="Genomic_DNA"/>
</dbReference>
<evidence type="ECO:0000256" key="5">
    <source>
        <dbReference type="ARBA" id="ARBA00023004"/>
    </source>
</evidence>
<dbReference type="SUPFAM" id="SSF46458">
    <property type="entry name" value="Globin-like"/>
    <property type="match status" value="1"/>
</dbReference>
<dbReference type="AlphaFoldDB" id="A0AAD2FRU0"/>
<dbReference type="InterPro" id="IPR009050">
    <property type="entry name" value="Globin-like_sf"/>
</dbReference>
<dbReference type="InterPro" id="IPR012292">
    <property type="entry name" value="Globin/Proto"/>
</dbReference>
<dbReference type="PANTHER" id="PTHR46458">
    <property type="entry name" value="BLR2807 PROTEIN"/>
    <property type="match status" value="1"/>
</dbReference>
<comment type="similarity">
    <text evidence="6">Belongs to the globin family.</text>
</comment>
<sequence length="158" mass="17898">MVVASMSYASTMNVIESWEYVRKLNNYEQVVGVHLFRKFFELAPEALPIFAFGCSSSLEEDFYNSPKLIRHAKLYVVALDKAIGLLGPNFELLQEILMDLGDKHRRFGVSPELFKPMGRAIIETLEELLGDSTFKPAIKASWTECIELLSEGMIETKS</sequence>
<dbReference type="Proteomes" id="UP001295423">
    <property type="component" value="Unassembled WGS sequence"/>
</dbReference>
<keyword evidence="4" id="KW-0479">Metal-binding</keyword>
<protein>
    <recommendedName>
        <fullName evidence="7">Globin domain-containing protein</fullName>
    </recommendedName>
</protein>
<reference evidence="8" key="1">
    <citation type="submission" date="2023-08" db="EMBL/GenBank/DDBJ databases">
        <authorList>
            <person name="Audoor S."/>
            <person name="Bilcke G."/>
        </authorList>
    </citation>
    <scope>NUCLEOTIDE SEQUENCE</scope>
</reference>
<comment type="caution">
    <text evidence="8">The sequence shown here is derived from an EMBL/GenBank/DDBJ whole genome shotgun (WGS) entry which is preliminary data.</text>
</comment>
<dbReference type="GO" id="GO:0020037">
    <property type="term" value="F:heme binding"/>
    <property type="evidence" value="ECO:0007669"/>
    <property type="project" value="InterPro"/>
</dbReference>
<evidence type="ECO:0000256" key="1">
    <source>
        <dbReference type="ARBA" id="ARBA00022448"/>
    </source>
</evidence>
<dbReference type="GO" id="GO:0046872">
    <property type="term" value="F:metal ion binding"/>
    <property type="evidence" value="ECO:0007669"/>
    <property type="project" value="UniProtKB-KW"/>
</dbReference>
<keyword evidence="5" id="KW-0408">Iron</keyword>
<evidence type="ECO:0000313" key="9">
    <source>
        <dbReference type="Proteomes" id="UP001295423"/>
    </source>
</evidence>
<evidence type="ECO:0000256" key="4">
    <source>
        <dbReference type="ARBA" id="ARBA00022723"/>
    </source>
</evidence>
<proteinExistence type="inferred from homology"/>
<evidence type="ECO:0000259" key="7">
    <source>
        <dbReference type="PROSITE" id="PS01033"/>
    </source>
</evidence>
<keyword evidence="1 6" id="KW-0813">Transport</keyword>
<dbReference type="CDD" id="cd01040">
    <property type="entry name" value="Mb-like"/>
    <property type="match status" value="1"/>
</dbReference>
<dbReference type="PANTHER" id="PTHR46458:SF1">
    <property type="entry name" value="GEO09476P1"/>
    <property type="match status" value="1"/>
</dbReference>
<dbReference type="InterPro" id="IPR044399">
    <property type="entry name" value="Mb-like_M"/>
</dbReference>
<organism evidence="8 9">
    <name type="scientific">Cylindrotheca closterium</name>
    <dbReference type="NCBI Taxonomy" id="2856"/>
    <lineage>
        <taxon>Eukaryota</taxon>
        <taxon>Sar</taxon>
        <taxon>Stramenopiles</taxon>
        <taxon>Ochrophyta</taxon>
        <taxon>Bacillariophyta</taxon>
        <taxon>Bacillariophyceae</taxon>
        <taxon>Bacillariophycidae</taxon>
        <taxon>Bacillariales</taxon>
        <taxon>Bacillariaceae</taxon>
        <taxon>Cylindrotheca</taxon>
    </lineage>
</organism>
<dbReference type="Pfam" id="PF00042">
    <property type="entry name" value="Globin"/>
    <property type="match status" value="1"/>
</dbReference>
<dbReference type="GO" id="GO:0005344">
    <property type="term" value="F:oxygen carrier activity"/>
    <property type="evidence" value="ECO:0007669"/>
    <property type="project" value="UniProtKB-KW"/>
</dbReference>
<name>A0AAD2FRU0_9STRA</name>
<evidence type="ECO:0000256" key="3">
    <source>
        <dbReference type="ARBA" id="ARBA00022621"/>
    </source>
</evidence>
<dbReference type="GO" id="GO:0019825">
    <property type="term" value="F:oxygen binding"/>
    <property type="evidence" value="ECO:0007669"/>
    <property type="project" value="InterPro"/>
</dbReference>
<dbReference type="InterPro" id="IPR050532">
    <property type="entry name" value="Globin-like_OT"/>
</dbReference>
<evidence type="ECO:0000256" key="2">
    <source>
        <dbReference type="ARBA" id="ARBA00022617"/>
    </source>
</evidence>
<dbReference type="Gene3D" id="1.10.490.10">
    <property type="entry name" value="Globins"/>
    <property type="match status" value="1"/>
</dbReference>
<dbReference type="InterPro" id="IPR000971">
    <property type="entry name" value="Globin"/>
</dbReference>
<keyword evidence="2 6" id="KW-0349">Heme</keyword>
<evidence type="ECO:0000256" key="6">
    <source>
        <dbReference type="RuleBase" id="RU000356"/>
    </source>
</evidence>
<keyword evidence="9" id="KW-1185">Reference proteome</keyword>
<accession>A0AAD2FRU0</accession>